<name>A0A6J4IPV9_9PROT</name>
<feature type="non-terminal residue" evidence="2">
    <location>
        <position position="1"/>
    </location>
</feature>
<organism evidence="2">
    <name type="scientific">uncultured Acetobacteraceae bacterium</name>
    <dbReference type="NCBI Taxonomy" id="169975"/>
    <lineage>
        <taxon>Bacteria</taxon>
        <taxon>Pseudomonadati</taxon>
        <taxon>Pseudomonadota</taxon>
        <taxon>Alphaproteobacteria</taxon>
        <taxon>Acetobacterales</taxon>
        <taxon>Acetobacteraceae</taxon>
        <taxon>environmental samples</taxon>
    </lineage>
</organism>
<accession>A0A6J4IPV9</accession>
<dbReference type="AlphaFoldDB" id="A0A6J4IPV9"/>
<dbReference type="EMBL" id="CADCTL010000173">
    <property type="protein sequence ID" value="CAA9258343.1"/>
    <property type="molecule type" value="Genomic_DNA"/>
</dbReference>
<feature type="region of interest" description="Disordered" evidence="1">
    <location>
        <begin position="1"/>
        <end position="224"/>
    </location>
</feature>
<protein>
    <submittedName>
        <fullName evidence="2">Methylisocitrate lyase</fullName>
        <ecNumber evidence="2">4.1.3.30</ecNumber>
    </submittedName>
</protein>
<feature type="region of interest" description="Disordered" evidence="1">
    <location>
        <begin position="240"/>
        <end position="307"/>
    </location>
</feature>
<evidence type="ECO:0000256" key="1">
    <source>
        <dbReference type="SAM" id="MobiDB-lite"/>
    </source>
</evidence>
<dbReference type="GO" id="GO:0046421">
    <property type="term" value="F:methylisocitrate lyase activity"/>
    <property type="evidence" value="ECO:0007669"/>
    <property type="project" value="UniProtKB-EC"/>
</dbReference>
<feature type="compositionally biased region" description="Basic and acidic residues" evidence="1">
    <location>
        <begin position="198"/>
        <end position="219"/>
    </location>
</feature>
<feature type="compositionally biased region" description="Basic residues" evidence="1">
    <location>
        <begin position="82"/>
        <end position="97"/>
    </location>
</feature>
<dbReference type="EC" id="4.1.3.30" evidence="2"/>
<feature type="compositionally biased region" description="Basic residues" evidence="1">
    <location>
        <begin position="139"/>
        <end position="150"/>
    </location>
</feature>
<feature type="non-terminal residue" evidence="2">
    <location>
        <position position="307"/>
    </location>
</feature>
<feature type="compositionally biased region" description="Basic and acidic residues" evidence="1">
    <location>
        <begin position="54"/>
        <end position="71"/>
    </location>
</feature>
<evidence type="ECO:0000313" key="2">
    <source>
        <dbReference type="EMBL" id="CAA9258343.1"/>
    </source>
</evidence>
<feature type="compositionally biased region" description="Basic and acidic residues" evidence="1">
    <location>
        <begin position="129"/>
        <end position="138"/>
    </location>
</feature>
<feature type="compositionally biased region" description="Basic residues" evidence="1">
    <location>
        <begin position="248"/>
        <end position="265"/>
    </location>
</feature>
<feature type="compositionally biased region" description="Basic and acidic residues" evidence="1">
    <location>
        <begin position="266"/>
        <end position="283"/>
    </location>
</feature>
<keyword evidence="2" id="KW-0456">Lyase</keyword>
<gene>
    <name evidence="2" type="ORF">AVDCRST_MAG04-2562</name>
</gene>
<sequence>ALRHSRRSAERARRVAVPAPPRPAADPANARGAPRHRRFARQAGRLRSALPVRRGHDGDDGAARPRHDHGGRSLLPHPASLARRRPAHARGRRHRLRRGAERHAHGALLRGSRRRRGPLGGPAPSQEVRAPERQEARGRARHGREGRRRAQGPATPPDHRPHRRGGERGHGRRGGAREAVLGGRRRRHLPRGAAQRGDVPRVRAADAGREAAGQHDRVRPHPLLHGLRVRRDGLRHGDLACVAPTGGRARHGGALRRHTPRRRHAEHGGPDADPGRALRNDRLRRLRGARRHAGQDRGADGDAAAEL</sequence>
<proteinExistence type="predicted"/>
<reference evidence="2" key="1">
    <citation type="submission" date="2020-02" db="EMBL/GenBank/DDBJ databases">
        <authorList>
            <person name="Meier V. D."/>
        </authorList>
    </citation>
    <scope>NUCLEOTIDE SEQUENCE</scope>
    <source>
        <strain evidence="2">AVDCRST_MAG04</strain>
    </source>
</reference>